<sequence>MLGPPDCSLHSVSTITMARTHLSSSMEHRGRRVRQLCRTRAASGKFSASIRQARRDNAGMGYEDEHLVTGLN</sequence>
<accession>A0A3M2QNM2</accession>
<comment type="caution">
    <text evidence="1">The sequence shown here is derived from an EMBL/GenBank/DDBJ whole genome shotgun (WGS) entry which is preliminary data.</text>
</comment>
<reference evidence="1 2" key="1">
    <citation type="submission" date="2017-06" db="EMBL/GenBank/DDBJ databases">
        <title>Comparative genomic analysis of Ambrosia Fusariam Clade fungi.</title>
        <authorList>
            <person name="Stajich J.E."/>
            <person name="Carrillo J."/>
            <person name="Kijimoto T."/>
            <person name="Eskalen A."/>
            <person name="O'Donnell K."/>
            <person name="Kasson M."/>
        </authorList>
    </citation>
    <scope>NUCLEOTIDE SEQUENCE [LARGE SCALE GENOMIC DNA]</scope>
    <source>
        <strain evidence="1">UCR3666</strain>
    </source>
</reference>
<evidence type="ECO:0000313" key="1">
    <source>
        <dbReference type="EMBL" id="RMI94416.1"/>
    </source>
</evidence>
<dbReference type="EMBL" id="NKUJ01001046">
    <property type="protein sequence ID" value="RMI94416.1"/>
    <property type="molecule type" value="Genomic_DNA"/>
</dbReference>
<proteinExistence type="predicted"/>
<keyword evidence="2" id="KW-1185">Reference proteome</keyword>
<gene>
    <name evidence="1" type="ORF">CDV36_016476</name>
</gene>
<organism evidence="1 2">
    <name type="scientific">Fusarium kuroshium</name>
    <dbReference type="NCBI Taxonomy" id="2010991"/>
    <lineage>
        <taxon>Eukaryota</taxon>
        <taxon>Fungi</taxon>
        <taxon>Dikarya</taxon>
        <taxon>Ascomycota</taxon>
        <taxon>Pezizomycotina</taxon>
        <taxon>Sordariomycetes</taxon>
        <taxon>Hypocreomycetidae</taxon>
        <taxon>Hypocreales</taxon>
        <taxon>Nectriaceae</taxon>
        <taxon>Fusarium</taxon>
        <taxon>Fusarium solani species complex</taxon>
    </lineage>
</organism>
<dbReference type="AlphaFoldDB" id="A0A3M2QNM2"/>
<protein>
    <submittedName>
        <fullName evidence="1">Uncharacterized protein</fullName>
    </submittedName>
</protein>
<evidence type="ECO:0000313" key="2">
    <source>
        <dbReference type="Proteomes" id="UP000277212"/>
    </source>
</evidence>
<dbReference type="Proteomes" id="UP000277212">
    <property type="component" value="Unassembled WGS sequence"/>
</dbReference>
<name>A0A3M2QNM2_9HYPO</name>